<evidence type="ECO:0000256" key="7">
    <source>
        <dbReference type="ARBA" id="ARBA00023027"/>
    </source>
</evidence>
<feature type="transmembrane region" description="Helical" evidence="10">
    <location>
        <begin position="71"/>
        <end position="92"/>
    </location>
</feature>
<evidence type="ECO:0000256" key="2">
    <source>
        <dbReference type="ARBA" id="ARBA00008472"/>
    </source>
</evidence>
<proteinExistence type="inferred from homology"/>
<dbReference type="GO" id="GO:0030964">
    <property type="term" value="C:NADH dehydrogenase complex"/>
    <property type="evidence" value="ECO:0007669"/>
    <property type="project" value="TreeGrafter"/>
</dbReference>
<organism evidence="11">
    <name type="scientific">marine sediment metagenome</name>
    <dbReference type="NCBI Taxonomy" id="412755"/>
    <lineage>
        <taxon>unclassified sequences</taxon>
        <taxon>metagenomes</taxon>
        <taxon>ecological metagenomes</taxon>
    </lineage>
</organism>
<keyword evidence="5" id="KW-1278">Translocase</keyword>
<keyword evidence="7" id="KW-0520">NAD</keyword>
<keyword evidence="9 10" id="KW-0472">Membrane</keyword>
<comment type="caution">
    <text evidence="11">The sequence shown here is derived from an EMBL/GenBank/DDBJ whole genome shotgun (WGS) entry which is preliminary data.</text>
</comment>
<comment type="similarity">
    <text evidence="2">Belongs to the complex I subunit 3 family.</text>
</comment>
<keyword evidence="4 10" id="KW-0812">Transmembrane</keyword>
<feature type="transmembrane region" description="Helical" evidence="10">
    <location>
        <begin position="42"/>
        <end position="64"/>
    </location>
</feature>
<evidence type="ECO:0000256" key="1">
    <source>
        <dbReference type="ARBA" id="ARBA00004141"/>
    </source>
</evidence>
<keyword evidence="8" id="KW-0830">Ubiquinone</keyword>
<keyword evidence="6 10" id="KW-1133">Transmembrane helix</keyword>
<dbReference type="GO" id="GO:0016651">
    <property type="term" value="F:oxidoreductase activity, acting on NAD(P)H"/>
    <property type="evidence" value="ECO:0007669"/>
    <property type="project" value="InterPro"/>
</dbReference>
<evidence type="ECO:0000313" key="11">
    <source>
        <dbReference type="EMBL" id="GAI87383.1"/>
    </source>
</evidence>
<reference evidence="11" key="1">
    <citation type="journal article" date="2014" name="Front. Microbiol.">
        <title>High frequency of phylogenetically diverse reductive dehalogenase-homologous genes in deep subseafloor sedimentary metagenomes.</title>
        <authorList>
            <person name="Kawai M."/>
            <person name="Futagami T."/>
            <person name="Toyoda A."/>
            <person name="Takaki Y."/>
            <person name="Nishi S."/>
            <person name="Hori S."/>
            <person name="Arai W."/>
            <person name="Tsubouchi T."/>
            <person name="Morono Y."/>
            <person name="Uchiyama I."/>
            <person name="Ito T."/>
            <person name="Fujiyama A."/>
            <person name="Inagaki F."/>
            <person name="Takami H."/>
        </authorList>
    </citation>
    <scope>NUCLEOTIDE SEQUENCE</scope>
    <source>
        <strain evidence="11">Expedition CK06-06</strain>
    </source>
</reference>
<evidence type="ECO:0008006" key="12">
    <source>
        <dbReference type="Google" id="ProtNLM"/>
    </source>
</evidence>
<dbReference type="InterPro" id="IPR038430">
    <property type="entry name" value="NDAH_ubi_oxred_su3_sf"/>
</dbReference>
<accession>X1S3B4</accession>
<dbReference type="GO" id="GO:0008137">
    <property type="term" value="F:NADH dehydrogenase (ubiquinone) activity"/>
    <property type="evidence" value="ECO:0007669"/>
    <property type="project" value="InterPro"/>
</dbReference>
<dbReference type="InterPro" id="IPR000440">
    <property type="entry name" value="NADH_UbQ/plastoQ_OxRdtase_su3"/>
</dbReference>
<protein>
    <recommendedName>
        <fullName evidence="12">NADH-quinone oxidoreductase subunit</fullName>
    </recommendedName>
</protein>
<evidence type="ECO:0000256" key="3">
    <source>
        <dbReference type="ARBA" id="ARBA00022448"/>
    </source>
</evidence>
<dbReference type="PANTHER" id="PTHR11058">
    <property type="entry name" value="NADH-UBIQUINONE OXIDOREDUCTASE CHAIN 3"/>
    <property type="match status" value="1"/>
</dbReference>
<evidence type="ECO:0000256" key="5">
    <source>
        <dbReference type="ARBA" id="ARBA00022967"/>
    </source>
</evidence>
<evidence type="ECO:0000256" key="10">
    <source>
        <dbReference type="SAM" id="Phobius"/>
    </source>
</evidence>
<gene>
    <name evidence="11" type="ORF">S12H4_15460</name>
</gene>
<evidence type="ECO:0000256" key="9">
    <source>
        <dbReference type="ARBA" id="ARBA00023136"/>
    </source>
</evidence>
<evidence type="ECO:0000256" key="6">
    <source>
        <dbReference type="ARBA" id="ARBA00022989"/>
    </source>
</evidence>
<dbReference type="FunFam" id="1.20.58.1610:FF:000004">
    <property type="entry name" value="NADH-quinone oxidoreductase subunit A"/>
    <property type="match status" value="1"/>
</dbReference>
<dbReference type="Pfam" id="PF00507">
    <property type="entry name" value="Oxidored_q4"/>
    <property type="match status" value="1"/>
</dbReference>
<dbReference type="InterPro" id="IPR023043">
    <property type="entry name" value="NAD(P)H_OxRDtase_bac/plastid"/>
</dbReference>
<evidence type="ECO:0000256" key="4">
    <source>
        <dbReference type="ARBA" id="ARBA00022692"/>
    </source>
</evidence>
<dbReference type="HAMAP" id="MF_01394">
    <property type="entry name" value="NDH1_NuoA"/>
    <property type="match status" value="1"/>
</dbReference>
<name>X1S3B4_9ZZZZ</name>
<dbReference type="PANTHER" id="PTHR11058:SF9">
    <property type="entry name" value="NADH-UBIQUINONE OXIDOREDUCTASE CHAIN 3"/>
    <property type="match status" value="1"/>
</dbReference>
<keyword evidence="3" id="KW-0813">Transport</keyword>
<evidence type="ECO:0000256" key="8">
    <source>
        <dbReference type="ARBA" id="ARBA00023075"/>
    </source>
</evidence>
<dbReference type="Gene3D" id="1.20.58.1610">
    <property type="entry name" value="NADH:ubiquinone/plastoquinone oxidoreductase, chain 3"/>
    <property type="match status" value="1"/>
</dbReference>
<sequence>MVGVVPMALGWLLGPSHPDSEKLSPYECGFEAFEDARMKFDVRYYLVAILFILFDLEIAFLFPWAVVLSEIGLFGFVAMMIFLSILIIGFIYEWMKGALEWD</sequence>
<dbReference type="EMBL" id="BARW01007428">
    <property type="protein sequence ID" value="GAI87383.1"/>
    <property type="molecule type" value="Genomic_DNA"/>
</dbReference>
<dbReference type="AlphaFoldDB" id="X1S3B4"/>
<comment type="subcellular location">
    <subcellularLocation>
        <location evidence="1">Membrane</location>
        <topology evidence="1">Multi-pass membrane protein</topology>
    </subcellularLocation>
</comment>